<feature type="region of interest" description="Disordered" evidence="8">
    <location>
        <begin position="1"/>
        <end position="68"/>
    </location>
</feature>
<evidence type="ECO:0000256" key="5">
    <source>
        <dbReference type="ARBA" id="ARBA00022833"/>
    </source>
</evidence>
<keyword evidence="6" id="KW-0539">Nucleus</keyword>
<dbReference type="InterPro" id="IPR036236">
    <property type="entry name" value="Znf_C2H2_sf"/>
</dbReference>
<evidence type="ECO:0000256" key="3">
    <source>
        <dbReference type="ARBA" id="ARBA00022737"/>
    </source>
</evidence>
<comment type="subcellular location">
    <subcellularLocation>
        <location evidence="1">Nucleus</location>
    </subcellularLocation>
</comment>
<evidence type="ECO:0000256" key="1">
    <source>
        <dbReference type="ARBA" id="ARBA00004123"/>
    </source>
</evidence>
<dbReference type="EMBL" id="HBUE01029150">
    <property type="protein sequence ID" value="CAG6455701.1"/>
    <property type="molecule type" value="Transcribed_RNA"/>
</dbReference>
<feature type="compositionally biased region" description="Polar residues" evidence="8">
    <location>
        <begin position="1"/>
        <end position="11"/>
    </location>
</feature>
<evidence type="ECO:0000256" key="6">
    <source>
        <dbReference type="ARBA" id="ARBA00023242"/>
    </source>
</evidence>
<evidence type="ECO:0000256" key="8">
    <source>
        <dbReference type="SAM" id="MobiDB-lite"/>
    </source>
</evidence>
<sequence length="340" mass="38801">MDQPGSSSSSGIVIKQEVMLEDDEQPSELDYYSNRSDDEHEQPLSAVESLDSEETMDANSPLDREDGTVCEDSQTFVPVLKKKLAAYTSKMNPNDPWHCTMCSHMYKNEKAMIVHIEEHVQNLESSLANSCCCLTCLLSFPSKKELEKHRKTHHQPNIVTKKRPFIKPFRCKICGEKFSWSNALREHCRNVHDLYQVVGTPDCPECGKVCLKTTVFTAHVVKHDAFRLCQYFCDACRMPLLKGDVERHRHKHKEGRMSAVNGNVLWRTREESPDLDGSDTQSIPEDLPPTKQVDEDESGREPDIEQDLPCFAVMKTNAPALAIVKEEVIIEDTEFEEEVW</sequence>
<name>A0A8D8AEU3_CULPI</name>
<reference evidence="10" key="1">
    <citation type="submission" date="2021-05" db="EMBL/GenBank/DDBJ databases">
        <authorList>
            <person name="Alioto T."/>
            <person name="Alioto T."/>
            <person name="Gomez Garrido J."/>
        </authorList>
    </citation>
    <scope>NUCLEOTIDE SEQUENCE</scope>
</reference>
<dbReference type="SUPFAM" id="SSF57667">
    <property type="entry name" value="beta-beta-alpha zinc fingers"/>
    <property type="match status" value="1"/>
</dbReference>
<dbReference type="InterPro" id="IPR013087">
    <property type="entry name" value="Znf_C2H2_type"/>
</dbReference>
<dbReference type="Gene3D" id="3.30.160.60">
    <property type="entry name" value="Classic Zinc Finger"/>
    <property type="match status" value="2"/>
</dbReference>
<protein>
    <submittedName>
        <fullName evidence="10">Myoneurin</fullName>
    </submittedName>
</protein>
<keyword evidence="5" id="KW-0862">Zinc</keyword>
<dbReference type="PROSITE" id="PS50157">
    <property type="entry name" value="ZINC_FINGER_C2H2_2"/>
    <property type="match status" value="1"/>
</dbReference>
<dbReference type="AlphaFoldDB" id="A0A8D8AEU3"/>
<dbReference type="InterPro" id="IPR050888">
    <property type="entry name" value="ZnF_C2H2-type_TF"/>
</dbReference>
<proteinExistence type="predicted"/>
<keyword evidence="3" id="KW-0677">Repeat</keyword>
<dbReference type="EMBL" id="HBUE01029151">
    <property type="protein sequence ID" value="CAG6455702.1"/>
    <property type="molecule type" value="Transcribed_RNA"/>
</dbReference>
<evidence type="ECO:0000259" key="9">
    <source>
        <dbReference type="PROSITE" id="PS50157"/>
    </source>
</evidence>
<dbReference type="PROSITE" id="PS00028">
    <property type="entry name" value="ZINC_FINGER_C2H2_1"/>
    <property type="match status" value="4"/>
</dbReference>
<feature type="region of interest" description="Disordered" evidence="8">
    <location>
        <begin position="270"/>
        <end position="306"/>
    </location>
</feature>
<evidence type="ECO:0000256" key="4">
    <source>
        <dbReference type="ARBA" id="ARBA00022771"/>
    </source>
</evidence>
<keyword evidence="4 7" id="KW-0863">Zinc-finger</keyword>
<dbReference type="GO" id="GO:0005634">
    <property type="term" value="C:nucleus"/>
    <property type="evidence" value="ECO:0007669"/>
    <property type="project" value="UniProtKB-SubCell"/>
</dbReference>
<dbReference type="PANTHER" id="PTHR24406">
    <property type="entry name" value="TRANSCRIPTIONAL REPRESSOR CTCFL-RELATED"/>
    <property type="match status" value="1"/>
</dbReference>
<keyword evidence="2" id="KW-0479">Metal-binding</keyword>
<accession>A0A8D8AEU3</accession>
<organism evidence="10">
    <name type="scientific">Culex pipiens</name>
    <name type="common">House mosquito</name>
    <dbReference type="NCBI Taxonomy" id="7175"/>
    <lineage>
        <taxon>Eukaryota</taxon>
        <taxon>Metazoa</taxon>
        <taxon>Ecdysozoa</taxon>
        <taxon>Arthropoda</taxon>
        <taxon>Hexapoda</taxon>
        <taxon>Insecta</taxon>
        <taxon>Pterygota</taxon>
        <taxon>Neoptera</taxon>
        <taxon>Endopterygota</taxon>
        <taxon>Diptera</taxon>
        <taxon>Nematocera</taxon>
        <taxon>Culicoidea</taxon>
        <taxon>Culicidae</taxon>
        <taxon>Culicinae</taxon>
        <taxon>Culicini</taxon>
        <taxon>Culex</taxon>
        <taxon>Culex</taxon>
    </lineage>
</organism>
<evidence type="ECO:0000313" key="10">
    <source>
        <dbReference type="EMBL" id="CAG6455702.1"/>
    </source>
</evidence>
<feature type="domain" description="C2H2-type" evidence="9">
    <location>
        <begin position="169"/>
        <end position="192"/>
    </location>
</feature>
<dbReference type="SMART" id="SM00355">
    <property type="entry name" value="ZnF_C2H2"/>
    <property type="match status" value="5"/>
</dbReference>
<dbReference type="GO" id="GO:0008270">
    <property type="term" value="F:zinc ion binding"/>
    <property type="evidence" value="ECO:0007669"/>
    <property type="project" value="UniProtKB-KW"/>
</dbReference>
<evidence type="ECO:0000256" key="7">
    <source>
        <dbReference type="PROSITE-ProRule" id="PRU00042"/>
    </source>
</evidence>
<evidence type="ECO:0000256" key="2">
    <source>
        <dbReference type="ARBA" id="ARBA00022723"/>
    </source>
</evidence>